<dbReference type="Proteomes" id="UP001197492">
    <property type="component" value="Unassembled WGS sequence"/>
</dbReference>
<protein>
    <submittedName>
        <fullName evidence="1">MarR family transcriptional regulator</fullName>
    </submittedName>
</protein>
<proteinExistence type="predicted"/>
<evidence type="ECO:0000313" key="3">
    <source>
        <dbReference type="Proteomes" id="UP001196408"/>
    </source>
</evidence>
<dbReference type="AlphaFoldDB" id="A0AAW4MSQ7"/>
<sequence>MIDNIFGLSIRYEPWDKKSILPLYIVSNYQFYTAYIENIRCIVIIPIEELPTLPSLKKQIQKIRVIDDVPVVLYSKTISFYRRKSLLENHIPFITDKQTFLPFIGTLLVDEKEPEKIKDKFVYSTQLLFLAYMYNHEKKVYVSDLSRSLPFSAMTLSRAVKQLEMTDLFLVYKDGVNKVIESKYFHKELFEHIQHYLLTPVRQVGYMNQSLVTDYMVLAGETALSEMSMLNPSRLRTYAVYEKDFDKTHLIDELIDPDVQVKVEIWAYNPHLFTHTNIADTLSIVLSLKENKDERIEEVLEDILEKELTD</sequence>
<dbReference type="Proteomes" id="UP001196408">
    <property type="component" value="Unassembled WGS sequence"/>
</dbReference>
<dbReference type="RefSeq" id="WP_217746978.1">
    <property type="nucleotide sequence ID" value="NZ_CAXVKV010000012.1"/>
</dbReference>
<keyword evidence="4" id="KW-1185">Reference proteome</keyword>
<reference evidence="1 4" key="1">
    <citation type="submission" date="2021-06" db="EMBL/GenBank/DDBJ databases">
        <title>Collection of gut derived symbiotic bacterial strains cultured from healthy donors.</title>
        <authorList>
            <person name="Lin H."/>
            <person name="Littmann E."/>
            <person name="Pamer E.G."/>
        </authorList>
    </citation>
    <scope>NUCLEOTIDE SEQUENCE</scope>
    <source>
        <strain evidence="2 4">MSK.21.70</strain>
        <strain evidence="1">MSK.21.82</strain>
    </source>
</reference>
<accession>A0AAW4MSQ7</accession>
<comment type="caution">
    <text evidence="1">The sequence shown here is derived from an EMBL/GenBank/DDBJ whole genome shotgun (WGS) entry which is preliminary data.</text>
</comment>
<name>A0AAW4MSQ7_9FIRM</name>
<gene>
    <name evidence="1" type="ORF">KSV97_01400</name>
    <name evidence="2" type="ORF">KSW06_01415</name>
</gene>
<dbReference type="EMBL" id="JAHOEF010000005">
    <property type="protein sequence ID" value="MBV3381899.1"/>
    <property type="molecule type" value="Genomic_DNA"/>
</dbReference>
<organism evidence="1 3">
    <name type="scientific">Catenibacterium mitsuokai</name>
    <dbReference type="NCBI Taxonomy" id="100886"/>
    <lineage>
        <taxon>Bacteria</taxon>
        <taxon>Bacillati</taxon>
        <taxon>Bacillota</taxon>
        <taxon>Erysipelotrichia</taxon>
        <taxon>Erysipelotrichales</taxon>
        <taxon>Coprobacillaceae</taxon>
        <taxon>Catenibacterium</taxon>
    </lineage>
</organism>
<evidence type="ECO:0000313" key="1">
    <source>
        <dbReference type="EMBL" id="MBV3381899.1"/>
    </source>
</evidence>
<evidence type="ECO:0000313" key="4">
    <source>
        <dbReference type="Proteomes" id="UP001197492"/>
    </source>
</evidence>
<evidence type="ECO:0000313" key="2">
    <source>
        <dbReference type="EMBL" id="MBV3391924.1"/>
    </source>
</evidence>
<dbReference type="EMBL" id="JAHOEL010000005">
    <property type="protein sequence ID" value="MBV3391924.1"/>
    <property type="molecule type" value="Genomic_DNA"/>
</dbReference>